<dbReference type="InterPro" id="IPR036515">
    <property type="entry name" value="Transposase_17_sf"/>
</dbReference>
<evidence type="ECO:0000313" key="2">
    <source>
        <dbReference type="Proteomes" id="UP000661112"/>
    </source>
</evidence>
<dbReference type="EMBL" id="JACJSG010000054">
    <property type="protein sequence ID" value="MBD2504538.1"/>
    <property type="molecule type" value="Genomic_DNA"/>
</dbReference>
<dbReference type="Proteomes" id="UP000661112">
    <property type="component" value="Unassembled WGS sequence"/>
</dbReference>
<evidence type="ECO:0000313" key="1">
    <source>
        <dbReference type="EMBL" id="MBD2504538.1"/>
    </source>
</evidence>
<organism evidence="1 2">
    <name type="scientific">Anabaena azotica FACHB-119</name>
    <dbReference type="NCBI Taxonomy" id="947527"/>
    <lineage>
        <taxon>Bacteria</taxon>
        <taxon>Bacillati</taxon>
        <taxon>Cyanobacteriota</taxon>
        <taxon>Cyanophyceae</taxon>
        <taxon>Nostocales</taxon>
        <taxon>Nostocaceae</taxon>
        <taxon>Anabaena</taxon>
        <taxon>Anabaena azotica</taxon>
    </lineage>
</organism>
<sequence length="25" mass="2794">YFAVSVGGAPLDILKEYIRNQQKPS</sequence>
<proteinExistence type="predicted"/>
<gene>
    <name evidence="1" type="ORF">H6G83_28670</name>
</gene>
<feature type="non-terminal residue" evidence="1">
    <location>
        <position position="1"/>
    </location>
</feature>
<keyword evidence="2" id="KW-1185">Reference proteome</keyword>
<reference evidence="1 2" key="1">
    <citation type="journal article" date="2020" name="ISME J.">
        <title>Comparative genomics reveals insights into cyanobacterial evolution and habitat adaptation.</title>
        <authorList>
            <person name="Chen M.Y."/>
            <person name="Teng W.K."/>
            <person name="Zhao L."/>
            <person name="Hu C.X."/>
            <person name="Zhou Y.K."/>
            <person name="Han B.P."/>
            <person name="Song L.R."/>
            <person name="Shu W.S."/>
        </authorList>
    </citation>
    <scope>NUCLEOTIDE SEQUENCE [LARGE SCALE GENOMIC DNA]</scope>
    <source>
        <strain evidence="1 2">FACHB-119</strain>
    </source>
</reference>
<comment type="caution">
    <text evidence="1">The sequence shown here is derived from an EMBL/GenBank/DDBJ whole genome shotgun (WGS) entry which is preliminary data.</text>
</comment>
<accession>A0ABR8DDG2</accession>
<dbReference type="SUPFAM" id="SSF143422">
    <property type="entry name" value="Transposase IS200-like"/>
    <property type="match status" value="1"/>
</dbReference>
<name>A0ABR8DDG2_9NOST</name>
<protein>
    <submittedName>
        <fullName evidence="1">IS200/IS605 family transposase</fullName>
    </submittedName>
</protein>